<evidence type="ECO:0008006" key="4">
    <source>
        <dbReference type="Google" id="ProtNLM"/>
    </source>
</evidence>
<dbReference type="InterPro" id="IPR052515">
    <property type="entry name" value="Gfo/Idh/MocA_Oxidoreductase"/>
</dbReference>
<evidence type="ECO:0000259" key="2">
    <source>
        <dbReference type="Pfam" id="PF22725"/>
    </source>
</evidence>
<dbReference type="PANTHER" id="PTHR43249:SF1">
    <property type="entry name" value="D-GLUCOSIDE 3-DEHYDROGENASE"/>
    <property type="match status" value="1"/>
</dbReference>
<dbReference type="InterPro" id="IPR036291">
    <property type="entry name" value="NAD(P)-bd_dom_sf"/>
</dbReference>
<dbReference type="Pfam" id="PF22725">
    <property type="entry name" value="GFO_IDH_MocA_C3"/>
    <property type="match status" value="1"/>
</dbReference>
<feature type="domain" description="GFO/IDH/MocA-like oxidoreductase" evidence="2">
    <location>
        <begin position="132"/>
        <end position="252"/>
    </location>
</feature>
<evidence type="ECO:0000313" key="3">
    <source>
        <dbReference type="EMBL" id="KKM17742.1"/>
    </source>
</evidence>
<dbReference type="EMBL" id="LAZR01014382">
    <property type="protein sequence ID" value="KKM17742.1"/>
    <property type="molecule type" value="Genomic_DNA"/>
</dbReference>
<evidence type="ECO:0000259" key="1">
    <source>
        <dbReference type="Pfam" id="PF01408"/>
    </source>
</evidence>
<protein>
    <recommendedName>
        <fullName evidence="4">Gfo/Idh/MocA-like oxidoreductase N-terminal domain-containing protein</fullName>
    </recommendedName>
</protein>
<accession>A0A0F9HRI5</accession>
<dbReference type="Pfam" id="PF01408">
    <property type="entry name" value="GFO_IDH_MocA"/>
    <property type="match status" value="1"/>
</dbReference>
<dbReference type="PANTHER" id="PTHR43249">
    <property type="entry name" value="UDP-N-ACETYL-2-AMINO-2-DEOXY-D-GLUCURONATE OXIDASE"/>
    <property type="match status" value="1"/>
</dbReference>
<dbReference type="InterPro" id="IPR055170">
    <property type="entry name" value="GFO_IDH_MocA-like_dom"/>
</dbReference>
<dbReference type="GO" id="GO:0000166">
    <property type="term" value="F:nucleotide binding"/>
    <property type="evidence" value="ECO:0007669"/>
    <property type="project" value="InterPro"/>
</dbReference>
<dbReference type="SUPFAM" id="SSF51735">
    <property type="entry name" value="NAD(P)-binding Rossmann-fold domains"/>
    <property type="match status" value="1"/>
</dbReference>
<gene>
    <name evidence="3" type="ORF">LCGC14_1672700</name>
</gene>
<dbReference type="Gene3D" id="3.40.50.720">
    <property type="entry name" value="NAD(P)-binding Rossmann-like Domain"/>
    <property type="match status" value="1"/>
</dbReference>
<dbReference type="AlphaFoldDB" id="A0A0F9HRI5"/>
<dbReference type="Gene3D" id="3.30.360.10">
    <property type="entry name" value="Dihydrodipicolinate Reductase, domain 2"/>
    <property type="match status" value="1"/>
</dbReference>
<dbReference type="InterPro" id="IPR000683">
    <property type="entry name" value="Gfo/Idh/MocA-like_OxRdtase_N"/>
</dbReference>
<feature type="domain" description="Gfo/Idh/MocA-like oxidoreductase N-terminal" evidence="1">
    <location>
        <begin position="4"/>
        <end position="123"/>
    </location>
</feature>
<name>A0A0F9HRI5_9ZZZZ</name>
<proteinExistence type="predicted"/>
<sequence>MIKGGVFGFGGVGQNMTRQINVSKWHGDDTRIVAVCNRGKPKRDLAEREYNLAAYDNIDDLIAHGLDFMLIVSTSHAHRDAAVKCARAGIPFLIEKPIALTMADAADIVAETEKAGVINGVNYSMRYGPMYIRMKQMVDSGALGKVLSVWARTFRGHGFYGTGHRHRAIAEPEESGGWIVHHMCHVVDFAIWIAGEVAEVYTLTLSTAPPELDSEEIIYSTMKFKNGAIGTVSDQIRSLRDHSAGVIGDKGGCSEVNHGIKGLLKVNYETDIEFRPPHVVDPTEGLVVEDGLKHFLRCLREGAATNVPVQEALYSLKVCHAMRRSAHEGTPIRIED</sequence>
<reference evidence="3" key="1">
    <citation type="journal article" date="2015" name="Nature">
        <title>Complex archaea that bridge the gap between prokaryotes and eukaryotes.</title>
        <authorList>
            <person name="Spang A."/>
            <person name="Saw J.H."/>
            <person name="Jorgensen S.L."/>
            <person name="Zaremba-Niedzwiedzka K."/>
            <person name="Martijn J."/>
            <person name="Lind A.E."/>
            <person name="van Eijk R."/>
            <person name="Schleper C."/>
            <person name="Guy L."/>
            <person name="Ettema T.J."/>
        </authorList>
    </citation>
    <scope>NUCLEOTIDE SEQUENCE</scope>
</reference>
<organism evidence="3">
    <name type="scientific">marine sediment metagenome</name>
    <dbReference type="NCBI Taxonomy" id="412755"/>
    <lineage>
        <taxon>unclassified sequences</taxon>
        <taxon>metagenomes</taxon>
        <taxon>ecological metagenomes</taxon>
    </lineage>
</organism>
<dbReference type="SUPFAM" id="SSF55347">
    <property type="entry name" value="Glyceraldehyde-3-phosphate dehydrogenase-like, C-terminal domain"/>
    <property type="match status" value="1"/>
</dbReference>
<comment type="caution">
    <text evidence="3">The sequence shown here is derived from an EMBL/GenBank/DDBJ whole genome shotgun (WGS) entry which is preliminary data.</text>
</comment>